<evidence type="ECO:0000313" key="2">
    <source>
        <dbReference type="EMBL" id="UST85812.1"/>
    </source>
</evidence>
<gene>
    <name evidence="2" type="ORF">NF677_03805</name>
</gene>
<keyword evidence="1" id="KW-0472">Membrane</keyword>
<evidence type="ECO:0000256" key="1">
    <source>
        <dbReference type="SAM" id="Phobius"/>
    </source>
</evidence>
<feature type="transmembrane region" description="Helical" evidence="1">
    <location>
        <begin position="62"/>
        <end position="80"/>
    </location>
</feature>
<keyword evidence="1" id="KW-1133">Transmembrane helix</keyword>
<feature type="transmembrane region" description="Helical" evidence="1">
    <location>
        <begin position="37"/>
        <end position="56"/>
    </location>
</feature>
<reference evidence="2" key="1">
    <citation type="submission" date="2022-06" db="EMBL/GenBank/DDBJ databases">
        <title>Investigating genetic diversity within the most abundant and prevalent non-pathogenic leaf-associated bacterial species interacting with Arabidopsis thaliana in natural habitats.</title>
        <authorList>
            <person name="Ramirez-Sanchez D."/>
            <person name="Gibelin-Viala C."/>
            <person name="Mayjonade B."/>
            <person name="Duflos R."/>
            <person name="Belmonte E."/>
            <person name="Pailler V."/>
            <person name="Bartoli C."/>
            <person name="Carrere S."/>
            <person name="Vailleau F."/>
            <person name="Roux F."/>
        </authorList>
    </citation>
    <scope>NUCLEOTIDE SEQUENCE</scope>
    <source>
        <strain evidence="2">OTU6ESPEB1</strain>
    </source>
</reference>
<organism evidence="2 3">
    <name type="scientific">Pseudomonas siliginis</name>
    <dbReference type="NCBI Taxonomy" id="2842346"/>
    <lineage>
        <taxon>Bacteria</taxon>
        <taxon>Pseudomonadati</taxon>
        <taxon>Pseudomonadota</taxon>
        <taxon>Gammaproteobacteria</taxon>
        <taxon>Pseudomonadales</taxon>
        <taxon>Pseudomonadaceae</taxon>
        <taxon>Pseudomonas</taxon>
    </lineage>
</organism>
<evidence type="ECO:0000313" key="3">
    <source>
        <dbReference type="Proteomes" id="UP001056851"/>
    </source>
</evidence>
<dbReference type="EMBL" id="CP099599">
    <property type="protein sequence ID" value="UST85812.1"/>
    <property type="molecule type" value="Genomic_DNA"/>
</dbReference>
<proteinExistence type="predicted"/>
<accession>A0ABY5CIX7</accession>
<keyword evidence="3" id="KW-1185">Reference proteome</keyword>
<protein>
    <submittedName>
        <fullName evidence="2">Uncharacterized protein</fullName>
    </submittedName>
</protein>
<keyword evidence="1" id="KW-0812">Transmembrane</keyword>
<name>A0ABY5CIX7_9PSED</name>
<dbReference type="RefSeq" id="WP_252885350.1">
    <property type="nucleotide sequence ID" value="NZ_CP099599.1"/>
</dbReference>
<sequence>MVNDTEDAEMYHSRAKEAEAHVTMLKGPRPTSEANDCILGASAGGFSAMAALALAGVNGERFEYITLIVAGIAGALTFFARRSQCKAWQAAWQKRMEQTAPPG</sequence>
<dbReference type="Proteomes" id="UP001056851">
    <property type="component" value="Chromosome"/>
</dbReference>